<evidence type="ECO:0000313" key="3">
    <source>
        <dbReference type="Proteomes" id="UP000663207"/>
    </source>
</evidence>
<feature type="signal peptide" evidence="1">
    <location>
        <begin position="1"/>
        <end position="19"/>
    </location>
</feature>
<organism evidence="2 3">
    <name type="scientific">Shewanella sedimentimangrovi</name>
    <dbReference type="NCBI Taxonomy" id="2814293"/>
    <lineage>
        <taxon>Bacteria</taxon>
        <taxon>Pseudomonadati</taxon>
        <taxon>Pseudomonadota</taxon>
        <taxon>Gammaproteobacteria</taxon>
        <taxon>Alteromonadales</taxon>
        <taxon>Shewanellaceae</taxon>
        <taxon>Shewanella</taxon>
    </lineage>
</organism>
<sequence>MKYLTSPLLLLLLSAPLAAQTEPAFVQKQQLIDKLVSSQPKQMSAEVQRARADIRELQAKAQRHYDAGSLELASELQRQAFALAVKLRSQLGGGQAVEEKSLEKFKAMLAVSQDYVQLLRQEKQPPAALALAETRLGQLKQQATASQWQASWDELDDLHYALALQISRTLDKQERTVELRLDTPQQQYDYEVRIYDGMQLMLERSKEGMDKATLSKLQQQLAQAGTLREKARTLVKGKQTAQAVTVMEDANLELKRGMRMIGINLP</sequence>
<gene>
    <name evidence="2" type="ORF">JYB85_02355</name>
</gene>
<dbReference type="EMBL" id="CP071502">
    <property type="protein sequence ID" value="QSX37704.1"/>
    <property type="molecule type" value="Genomic_DNA"/>
</dbReference>
<evidence type="ECO:0000313" key="2">
    <source>
        <dbReference type="EMBL" id="QSX37704.1"/>
    </source>
</evidence>
<accession>A0ABX7R1Y1</accession>
<name>A0ABX7R1Y1_9GAMM</name>
<feature type="chain" id="PRO_5047309941" evidence="1">
    <location>
        <begin position="20"/>
        <end position="266"/>
    </location>
</feature>
<dbReference type="Proteomes" id="UP000663207">
    <property type="component" value="Chromosome"/>
</dbReference>
<protein>
    <submittedName>
        <fullName evidence="2">Uncharacterized protein</fullName>
    </submittedName>
</protein>
<keyword evidence="3" id="KW-1185">Reference proteome</keyword>
<reference evidence="2 3" key="1">
    <citation type="submission" date="2021-03" db="EMBL/GenBank/DDBJ databases">
        <title>Novel species identification of genus Shewanella.</title>
        <authorList>
            <person name="Liu G."/>
            <person name="Zhang Q."/>
        </authorList>
    </citation>
    <scope>NUCLEOTIDE SEQUENCE [LARGE SCALE GENOMIC DNA]</scope>
    <source>
        <strain evidence="2 3">FJAT-52962</strain>
    </source>
</reference>
<proteinExistence type="predicted"/>
<dbReference type="RefSeq" id="WP_207380888.1">
    <property type="nucleotide sequence ID" value="NZ_CP071502.1"/>
</dbReference>
<evidence type="ECO:0000256" key="1">
    <source>
        <dbReference type="SAM" id="SignalP"/>
    </source>
</evidence>
<keyword evidence="1" id="KW-0732">Signal</keyword>